<dbReference type="KEGG" id="ebi:EbC_pEb17201030"/>
<geneLocation type="plasmid" evidence="1 2">
    <name>pEB170</name>
</geneLocation>
<dbReference type="EMBL" id="FP236830">
    <property type="protein sequence ID" value="CAX53556.1"/>
    <property type="molecule type" value="Genomic_DNA"/>
</dbReference>
<keyword evidence="1" id="KW-0614">Plasmid</keyword>
<keyword evidence="2" id="KW-1185">Reference proteome</keyword>
<sequence>MMHSVLIGKKHTIILILMSNIVCLNKAFEVNYDNASSLSSLIHVSCADTTRRGRYTVVWTHVARGCVLA</sequence>
<proteinExistence type="predicted"/>
<dbReference type="Proteomes" id="UP000008793">
    <property type="component" value="Plasmid pEB170"/>
</dbReference>
<dbReference type="HOGENOM" id="CLU_2769502_0_0_6"/>
<name>D8MJV8_ERWBE</name>
<evidence type="ECO:0000313" key="2">
    <source>
        <dbReference type="Proteomes" id="UP000008793"/>
    </source>
</evidence>
<accession>D8MJV8</accession>
<organism evidence="2">
    <name type="scientific">Erwinia billingiae (strain Eb661)</name>
    <dbReference type="NCBI Taxonomy" id="634500"/>
    <lineage>
        <taxon>Bacteria</taxon>
        <taxon>Pseudomonadati</taxon>
        <taxon>Pseudomonadota</taxon>
        <taxon>Gammaproteobacteria</taxon>
        <taxon>Enterobacterales</taxon>
        <taxon>Erwiniaceae</taxon>
        <taxon>Erwinia</taxon>
    </lineage>
</organism>
<protein>
    <submittedName>
        <fullName evidence="1">Uncharacterized protein</fullName>
    </submittedName>
</protein>
<evidence type="ECO:0000313" key="1">
    <source>
        <dbReference type="EMBL" id="CAX53556.1"/>
    </source>
</evidence>
<gene>
    <name evidence="1" type="ordered locus">EbC_pEb17201030</name>
</gene>
<reference evidence="1 2" key="1">
    <citation type="journal article" date="2010" name="BMC Genomics">
        <title>Genome comparison of the epiphytic bacteria Erwinia billingiae and E. tasmaniensis with the pear pathogen E. pyrifoliae.</title>
        <authorList>
            <person name="Kube M."/>
            <person name="Migdoll A.M."/>
            <person name="Gehring I."/>
            <person name="Heitmann K."/>
            <person name="Mayer Y."/>
            <person name="Kuhl H."/>
            <person name="Knaust F."/>
            <person name="Geider K."/>
            <person name="Reinhardt R."/>
        </authorList>
    </citation>
    <scope>NUCLEOTIDE SEQUENCE [LARGE SCALE GENOMIC DNA]</scope>
    <source>
        <strain evidence="1 2">Eb661</strain>
        <plasmid evidence="1">pEB170</plasmid>
    </source>
</reference>
<dbReference type="AlphaFoldDB" id="D8MJV8"/>